<sequence length="736" mass="79486">MKSRMIIVLICMIAIGFGIVLLNLFRLQVIDGDKWQSYALSQQLRSSKISANRGTIYDANGKILAKSASVWSVIVAPAEVKTQTQENAIADGLSKILEIDGAKILKKLQNKESYHEIIKTKIEQPVADEIYAFIAENDVPGIHLVEDTKRYYPYGNFAANVLGFTDYDNKGAYGLESYYEKVLGGVPGRVVSLKNAAGTTMPLQYEQTYDAQDGNSIVLTIDETVQHFLEKNLETAVVEHKVKNRAVGIVMDPNTGAILAMATKPDFDPNNPREILDPQTKEELEKLNTAENKEAYADALQQAQYESWKNKAISDPYEPGSVFKIVTASAGLESGVVSAETPFYCPGYIEVAGNVIDCWNRNKGGHGQINFEQGVMGSCNPTFITVGQWLGVDLFSDYFENFGLTKATGVDLPGEVGSIYHQRKDMGISELSSSAFGQTFKVTPLQMITAASAAVNGGKLMQPYVVKQILDPNGNVVSTTEPVVKRQVISEEISKEVSLMLEKVVSEGSGKNAYIPGYRVGGKTGTSEKLDQKQNGEVRSRISSFLGFAPADNPQVVVLVVLDEPDLANAYGSVVAAPVVGSILNDVLPYLGIEPQYTAEELEKVDISTPYVIDYLIHDAEASIRIAGLKSRVIGNGTTVIRQTPGAGEPTPRDGTVILYTEEETQQDLIVVPDVIGMAGQEANRTIVNAGLNISISGTGIEGSGNVAVNQTPAAGTQVELGTVVTVEFKNTESVG</sequence>
<dbReference type="Pfam" id="PF03717">
    <property type="entry name" value="PBP_dimer"/>
    <property type="match status" value="1"/>
</dbReference>
<reference evidence="6" key="1">
    <citation type="submission" date="2020-08" db="EMBL/GenBank/DDBJ databases">
        <title>Genome public.</title>
        <authorList>
            <person name="Liu C."/>
            <person name="Sun Q."/>
        </authorList>
    </citation>
    <scope>NUCLEOTIDE SEQUENCE</scope>
    <source>
        <strain evidence="6">NSJ-64</strain>
    </source>
</reference>
<evidence type="ECO:0000259" key="5">
    <source>
        <dbReference type="PROSITE" id="PS51178"/>
    </source>
</evidence>
<dbReference type="SUPFAM" id="SSF56519">
    <property type="entry name" value="Penicillin binding protein dimerisation domain"/>
    <property type="match status" value="1"/>
</dbReference>
<dbReference type="CDD" id="cd06575">
    <property type="entry name" value="PASTA_Pbp2x-like_2"/>
    <property type="match status" value="1"/>
</dbReference>
<keyword evidence="7" id="KW-1185">Reference proteome</keyword>
<dbReference type="Gene3D" id="3.90.1310.10">
    <property type="entry name" value="Penicillin-binding protein 2a (Domain 2)"/>
    <property type="match status" value="1"/>
</dbReference>
<dbReference type="InterPro" id="IPR036138">
    <property type="entry name" value="PBP_dimer_sf"/>
</dbReference>
<protein>
    <submittedName>
        <fullName evidence="6">PASTA domain-containing protein</fullName>
    </submittedName>
</protein>
<dbReference type="GO" id="GO:0071555">
    <property type="term" value="P:cell wall organization"/>
    <property type="evidence" value="ECO:0007669"/>
    <property type="project" value="TreeGrafter"/>
</dbReference>
<dbReference type="PANTHER" id="PTHR30627:SF1">
    <property type="entry name" value="PEPTIDOGLYCAN D,D-TRANSPEPTIDASE FTSI"/>
    <property type="match status" value="1"/>
</dbReference>
<dbReference type="PROSITE" id="PS51178">
    <property type="entry name" value="PASTA"/>
    <property type="match status" value="2"/>
</dbReference>
<feature type="domain" description="PASTA" evidence="5">
    <location>
        <begin position="666"/>
        <end position="731"/>
    </location>
</feature>
<evidence type="ECO:0000256" key="4">
    <source>
        <dbReference type="SAM" id="Phobius"/>
    </source>
</evidence>
<dbReference type="PANTHER" id="PTHR30627">
    <property type="entry name" value="PEPTIDOGLYCAN D,D-TRANSPEPTIDASE"/>
    <property type="match status" value="1"/>
</dbReference>
<dbReference type="InterPro" id="IPR005543">
    <property type="entry name" value="PASTA_dom"/>
</dbReference>
<dbReference type="EMBL" id="JACRTD010000002">
    <property type="protein sequence ID" value="MBC8584476.1"/>
    <property type="molecule type" value="Genomic_DNA"/>
</dbReference>
<evidence type="ECO:0000313" key="7">
    <source>
        <dbReference type="Proteomes" id="UP000623678"/>
    </source>
</evidence>
<dbReference type="InterPro" id="IPR050515">
    <property type="entry name" value="Beta-lactam/transpept"/>
</dbReference>
<dbReference type="InterPro" id="IPR005311">
    <property type="entry name" value="PBP_dimer"/>
</dbReference>
<dbReference type="AlphaFoldDB" id="A0A926IGP6"/>
<evidence type="ECO:0000256" key="3">
    <source>
        <dbReference type="ARBA" id="ARBA00023136"/>
    </source>
</evidence>
<keyword evidence="4" id="KW-0812">Transmembrane</keyword>
<dbReference type="GO" id="GO:0005886">
    <property type="term" value="C:plasma membrane"/>
    <property type="evidence" value="ECO:0007669"/>
    <property type="project" value="TreeGrafter"/>
</dbReference>
<dbReference type="SUPFAM" id="SSF56601">
    <property type="entry name" value="beta-lactamase/transpeptidase-like"/>
    <property type="match status" value="1"/>
</dbReference>
<keyword evidence="3 4" id="KW-0472">Membrane</keyword>
<comment type="subcellular location">
    <subcellularLocation>
        <location evidence="1">Membrane</location>
    </subcellularLocation>
</comment>
<name>A0A926IGP6_9FIRM</name>
<dbReference type="Pfam" id="PF00905">
    <property type="entry name" value="Transpeptidase"/>
    <property type="match status" value="1"/>
</dbReference>
<dbReference type="SMART" id="SM00740">
    <property type="entry name" value="PASTA"/>
    <property type="match status" value="2"/>
</dbReference>
<feature type="transmembrane region" description="Helical" evidence="4">
    <location>
        <begin position="6"/>
        <end position="25"/>
    </location>
</feature>
<gene>
    <name evidence="6" type="ORF">H8705_02635</name>
</gene>
<organism evidence="6 7">
    <name type="scientific">Youxingia wuxianensis</name>
    <dbReference type="NCBI Taxonomy" id="2763678"/>
    <lineage>
        <taxon>Bacteria</taxon>
        <taxon>Bacillati</taxon>
        <taxon>Bacillota</taxon>
        <taxon>Clostridia</taxon>
        <taxon>Eubacteriales</taxon>
        <taxon>Oscillospiraceae</taxon>
        <taxon>Youxingia</taxon>
    </lineage>
</organism>
<proteinExistence type="inferred from homology"/>
<dbReference type="Pfam" id="PF03793">
    <property type="entry name" value="PASTA"/>
    <property type="match status" value="2"/>
</dbReference>
<dbReference type="Gene3D" id="3.30.10.20">
    <property type="match status" value="1"/>
</dbReference>
<dbReference type="GO" id="GO:0008658">
    <property type="term" value="F:penicillin binding"/>
    <property type="evidence" value="ECO:0007669"/>
    <property type="project" value="InterPro"/>
</dbReference>
<dbReference type="Gene3D" id="3.40.710.10">
    <property type="entry name" value="DD-peptidase/beta-lactamase superfamily"/>
    <property type="match status" value="1"/>
</dbReference>
<accession>A0A926IGP6</accession>
<dbReference type="Proteomes" id="UP000623678">
    <property type="component" value="Unassembled WGS sequence"/>
</dbReference>
<feature type="domain" description="PASTA" evidence="5">
    <location>
        <begin position="603"/>
        <end position="663"/>
    </location>
</feature>
<comment type="similarity">
    <text evidence="2">Belongs to the transpeptidase family.</text>
</comment>
<dbReference type="InterPro" id="IPR012338">
    <property type="entry name" value="Beta-lactam/transpept-like"/>
</dbReference>
<keyword evidence="4" id="KW-1133">Transmembrane helix</keyword>
<dbReference type="SUPFAM" id="SSF54184">
    <property type="entry name" value="Penicillin-binding protein 2x (pbp-2x), c-terminal domain"/>
    <property type="match status" value="2"/>
</dbReference>
<dbReference type="InterPro" id="IPR001460">
    <property type="entry name" value="PCN-bd_Tpept"/>
</dbReference>
<evidence type="ECO:0000256" key="2">
    <source>
        <dbReference type="ARBA" id="ARBA00007171"/>
    </source>
</evidence>
<comment type="caution">
    <text evidence="6">The sequence shown here is derived from an EMBL/GenBank/DDBJ whole genome shotgun (WGS) entry which is preliminary data.</text>
</comment>
<evidence type="ECO:0000256" key="1">
    <source>
        <dbReference type="ARBA" id="ARBA00004370"/>
    </source>
</evidence>
<evidence type="ECO:0000313" key="6">
    <source>
        <dbReference type="EMBL" id="MBC8584476.1"/>
    </source>
</evidence>